<accession>A0ABN2IRR6</accession>
<evidence type="ECO:0000256" key="1">
    <source>
        <dbReference type="SAM" id="MobiDB-lite"/>
    </source>
</evidence>
<proteinExistence type="predicted"/>
<evidence type="ECO:0000259" key="2">
    <source>
        <dbReference type="SMART" id="SM00507"/>
    </source>
</evidence>
<dbReference type="EMBL" id="BAAAQG010000009">
    <property type="protein sequence ID" value="GAA1710457.1"/>
    <property type="molecule type" value="Genomic_DNA"/>
</dbReference>
<feature type="domain" description="HNH nuclease" evidence="2">
    <location>
        <begin position="382"/>
        <end position="439"/>
    </location>
</feature>
<evidence type="ECO:0000313" key="3">
    <source>
        <dbReference type="EMBL" id="GAA1710457.1"/>
    </source>
</evidence>
<dbReference type="CDD" id="cd00085">
    <property type="entry name" value="HNHc"/>
    <property type="match status" value="1"/>
</dbReference>
<dbReference type="InterPro" id="IPR003615">
    <property type="entry name" value="HNH_nuc"/>
</dbReference>
<gene>
    <name evidence="3" type="ORF">GCM10009831_20080</name>
</gene>
<comment type="caution">
    <text evidence="3">The sequence shown here is derived from an EMBL/GenBank/DDBJ whole genome shotgun (WGS) entry which is preliminary data.</text>
</comment>
<protein>
    <recommendedName>
        <fullName evidence="2">HNH nuclease domain-containing protein</fullName>
    </recommendedName>
</protein>
<dbReference type="Gene3D" id="1.10.30.50">
    <property type="match status" value="1"/>
</dbReference>
<keyword evidence="4" id="KW-1185">Reference proteome</keyword>
<evidence type="ECO:0000313" key="4">
    <source>
        <dbReference type="Proteomes" id="UP001500383"/>
    </source>
</evidence>
<sequence>MTGGGIVMTTSELFAVPEPLGMVDAEAVSEAARAATLAQNHAGATRLAAAHVLVDQFARSEQARDDEEGAGSRRPAYARLDPQARARDHLVAACQLTCWHAARLVTAGTQIHRRLPRLRSTIDRGLMPEQLAIDIACRLAEVPDAIVSVVEDEVVARVMDDLDGGDRPSRTAVDSVIDDAVGRHDPAAAEDAAAAAAATRSVRFRGARNGMATMWARLTAADAELLRRRIDTDASAASADGLDRPMDQLRADALAALAVHPSDAGRSAADTASAAARASEHDGIEHDGIELGDVRVGADLPRPTLGNAARAGQPIRISVIASAARGLPNRVEFVHGAYSSFEWLCTELLEGDDASVRFELIDPAPGVLDSPEHALRYVITPAMAERIRLRDGTCRHPGCSVPAKDCDVDHVLAFNKKDPELGGPTTEWNLVCLCRKHHREKTFGTNAYRSGPLGDLVIITDTGHEHRTRPKGPLARARDAIREREWNAYADRTIADDGTLVNPPGHHWPGSRRRPA</sequence>
<organism evidence="3 4">
    <name type="scientific">Dietzia cercidiphylli</name>
    <dbReference type="NCBI Taxonomy" id="498199"/>
    <lineage>
        <taxon>Bacteria</taxon>
        <taxon>Bacillati</taxon>
        <taxon>Actinomycetota</taxon>
        <taxon>Actinomycetes</taxon>
        <taxon>Mycobacteriales</taxon>
        <taxon>Dietziaceae</taxon>
        <taxon>Dietzia</taxon>
    </lineage>
</organism>
<feature type="region of interest" description="Disordered" evidence="1">
    <location>
        <begin position="265"/>
        <end position="284"/>
    </location>
</feature>
<feature type="region of interest" description="Disordered" evidence="1">
    <location>
        <begin position="496"/>
        <end position="516"/>
    </location>
</feature>
<reference evidence="3 4" key="1">
    <citation type="journal article" date="2019" name="Int. J. Syst. Evol. Microbiol.">
        <title>The Global Catalogue of Microorganisms (GCM) 10K type strain sequencing project: providing services to taxonomists for standard genome sequencing and annotation.</title>
        <authorList>
            <consortium name="The Broad Institute Genomics Platform"/>
            <consortium name="The Broad Institute Genome Sequencing Center for Infectious Disease"/>
            <person name="Wu L."/>
            <person name="Ma J."/>
        </authorList>
    </citation>
    <scope>NUCLEOTIDE SEQUENCE [LARGE SCALE GENOMIC DNA]</scope>
    <source>
        <strain evidence="3 4">JCM 16002</strain>
    </source>
</reference>
<name>A0ABN2IRR6_9ACTN</name>
<feature type="compositionally biased region" description="Low complexity" evidence="1">
    <location>
        <begin position="265"/>
        <end position="277"/>
    </location>
</feature>
<dbReference type="Proteomes" id="UP001500383">
    <property type="component" value="Unassembled WGS sequence"/>
</dbReference>
<dbReference type="SMART" id="SM00507">
    <property type="entry name" value="HNHc"/>
    <property type="match status" value="1"/>
</dbReference>